<keyword evidence="7" id="KW-1185">Reference proteome</keyword>
<dbReference type="InterPro" id="IPR007781">
    <property type="entry name" value="NAGLU"/>
</dbReference>
<dbReference type="Pfam" id="PF05089">
    <property type="entry name" value="NAGLU"/>
    <property type="match status" value="1"/>
</dbReference>
<evidence type="ECO:0000259" key="3">
    <source>
        <dbReference type="Pfam" id="PF05089"/>
    </source>
</evidence>
<reference evidence="6 7" key="1">
    <citation type="submission" date="2015-01" db="EMBL/GenBank/DDBJ databases">
        <title>The Genome Sequence of Exophiala oligosperma CBS72588.</title>
        <authorList>
            <consortium name="The Broad Institute Genomics Platform"/>
            <person name="Cuomo C."/>
            <person name="de Hoog S."/>
            <person name="Gorbushina A."/>
            <person name="Stielow B."/>
            <person name="Teixiera M."/>
            <person name="Abouelleil A."/>
            <person name="Chapman S.B."/>
            <person name="Priest M."/>
            <person name="Young S.K."/>
            <person name="Wortman J."/>
            <person name="Nusbaum C."/>
            <person name="Birren B."/>
        </authorList>
    </citation>
    <scope>NUCLEOTIDE SEQUENCE [LARGE SCALE GENOMIC DNA]</scope>
    <source>
        <strain evidence="6 7">CBS 72588</strain>
    </source>
</reference>
<sequence>MDVNRRHLYKVLNSPTMRWHIIILTLWSFLCSSDCSPTDGLTDLVKRRLPDHVDKFAFDLTPGNHTPGVTNDRYSVSCNDGKVAIEGNSISALASGLRRYLTDVAHVDIYWFIGSQLDHVHDLPSCTVLNGSSVIPWRYHFNTVTFSYTAAFWTWEDWETQLDWLALRGVNLPLAWVGFEKILVEVFEEIGLSQADILEFLSGPAFQAWNRFGNIQSSWGGQLPMSWINGQFELQKKILKRMVELGMTPVLPAFTGFVPRVLPEIIHNATMVNISQWGGFSTEYTNDTFLEPTDPLFAQLQKSFITKQRQYYGNISSVYTLDQFNENDPISGDLTALKTLASQVGQSLKKADPDAVWMLQGWLFFSNSDFWTNERVEAFLSGVENDDMLILDLYSETQPQWQRLNSYYGKPWIWCQLHDFGGNNGLYGQVLNITINPIEALANSSSLVGFGLTMEGQEGNEIVYDLLLDQAWSNVPIDPAAYFHDWATVRYSNATDGDLPLQIYETWDTLMRTVYNNTNVTGVMAVTKSSFELAPNASGLVDLWGHHPTHLMYDPAILVGAWQTFLAAANSTPELWSNEAYQFDLIDMTRQVLANAFNPLYLSFVAHTNLTALDVSNASAVDACLASATETQRMMLSLLSTLDQLLCHTPSTVPESSLESWVSAARAWAGDNDTISDFYTYDAINQITLWGPTGEIADYASRQWAGLVAGYYLPRWRTFTNAYLEALGSRTAVNQTRLHGQLLGWEEQQQLRSGSGLSALQSPQGLKGMLQMIQSDWCGFLNCTRTR</sequence>
<dbReference type="STRING" id="215243.A0A0D2AX01"/>
<dbReference type="Pfam" id="PF12971">
    <property type="entry name" value="NAGLU_N"/>
    <property type="match status" value="1"/>
</dbReference>
<dbReference type="Pfam" id="PF12972">
    <property type="entry name" value="NAGLU_C"/>
    <property type="match status" value="1"/>
</dbReference>
<dbReference type="AlphaFoldDB" id="A0A0D2AX01"/>
<dbReference type="InterPro" id="IPR024733">
    <property type="entry name" value="NAGLU_tim-barrel"/>
</dbReference>
<evidence type="ECO:0000256" key="2">
    <source>
        <dbReference type="SAM" id="SignalP"/>
    </source>
</evidence>
<evidence type="ECO:0000259" key="5">
    <source>
        <dbReference type="Pfam" id="PF12972"/>
    </source>
</evidence>
<dbReference type="PANTHER" id="PTHR12872:SF1">
    <property type="entry name" value="ALPHA-N-ACETYLGLUCOSAMINIDASE"/>
    <property type="match status" value="1"/>
</dbReference>
<dbReference type="InterPro" id="IPR024732">
    <property type="entry name" value="NAGLU_C"/>
</dbReference>
<dbReference type="Gene3D" id="3.20.20.80">
    <property type="entry name" value="Glycosidases"/>
    <property type="match status" value="1"/>
</dbReference>
<evidence type="ECO:0000256" key="1">
    <source>
        <dbReference type="ARBA" id="ARBA00022801"/>
    </source>
</evidence>
<dbReference type="GeneID" id="27357411"/>
<dbReference type="SUPFAM" id="SSF51445">
    <property type="entry name" value="(Trans)glycosidases"/>
    <property type="match status" value="1"/>
</dbReference>
<dbReference type="Gene3D" id="1.20.120.670">
    <property type="entry name" value="N-acetyl-b-d-glucoasminidase"/>
    <property type="match status" value="1"/>
</dbReference>
<gene>
    <name evidence="6" type="ORF">PV06_05337</name>
</gene>
<feature type="chain" id="PRO_5002238629" description="Alpha-N-acetylglucosaminidase" evidence="2">
    <location>
        <begin position="36"/>
        <end position="787"/>
    </location>
</feature>
<dbReference type="RefSeq" id="XP_016264537.1">
    <property type="nucleotide sequence ID" value="XM_016406331.1"/>
</dbReference>
<evidence type="ECO:0008006" key="8">
    <source>
        <dbReference type="Google" id="ProtNLM"/>
    </source>
</evidence>
<feature type="signal peptide" evidence="2">
    <location>
        <begin position="1"/>
        <end position="35"/>
    </location>
</feature>
<evidence type="ECO:0000259" key="4">
    <source>
        <dbReference type="Pfam" id="PF12971"/>
    </source>
</evidence>
<dbReference type="VEuPathDB" id="FungiDB:PV06_05337"/>
<dbReference type="OrthoDB" id="64736at2759"/>
<dbReference type="Gene3D" id="3.30.379.10">
    <property type="entry name" value="Chitobiase/beta-hexosaminidase domain 2-like"/>
    <property type="match status" value="1"/>
</dbReference>
<evidence type="ECO:0000313" key="7">
    <source>
        <dbReference type="Proteomes" id="UP000053342"/>
    </source>
</evidence>
<protein>
    <recommendedName>
        <fullName evidence="8">Alpha-N-acetylglucosaminidase</fullName>
    </recommendedName>
</protein>
<dbReference type="EMBL" id="KN847335">
    <property type="protein sequence ID" value="KIW44321.1"/>
    <property type="molecule type" value="Genomic_DNA"/>
</dbReference>
<keyword evidence="2" id="KW-0732">Signal</keyword>
<feature type="domain" description="Alpha-N-acetylglucosaminidase C-terminal" evidence="5">
    <location>
        <begin position="482"/>
        <end position="750"/>
    </location>
</feature>
<dbReference type="HOGENOM" id="CLU_011988_2_1_1"/>
<accession>A0A0D2AX01</accession>
<dbReference type="InterPro" id="IPR024240">
    <property type="entry name" value="NAGLU_N"/>
</dbReference>
<feature type="domain" description="Alpha-N-acetylglucosaminidase tim-barrel" evidence="3">
    <location>
        <begin position="138"/>
        <end position="473"/>
    </location>
</feature>
<feature type="domain" description="Alpha-N-acetylglucosaminidase N-terminal" evidence="4">
    <location>
        <begin position="40"/>
        <end position="124"/>
    </location>
</feature>
<dbReference type="GO" id="GO:0016787">
    <property type="term" value="F:hydrolase activity"/>
    <property type="evidence" value="ECO:0007669"/>
    <property type="project" value="UniProtKB-KW"/>
</dbReference>
<dbReference type="PANTHER" id="PTHR12872">
    <property type="entry name" value="ALPHA-N-ACETYLGLUCOSAMINIDASE"/>
    <property type="match status" value="1"/>
</dbReference>
<proteinExistence type="predicted"/>
<name>A0A0D2AX01_9EURO</name>
<evidence type="ECO:0000313" key="6">
    <source>
        <dbReference type="EMBL" id="KIW44321.1"/>
    </source>
</evidence>
<organism evidence="6 7">
    <name type="scientific">Exophiala oligosperma</name>
    <dbReference type="NCBI Taxonomy" id="215243"/>
    <lineage>
        <taxon>Eukaryota</taxon>
        <taxon>Fungi</taxon>
        <taxon>Dikarya</taxon>
        <taxon>Ascomycota</taxon>
        <taxon>Pezizomycotina</taxon>
        <taxon>Eurotiomycetes</taxon>
        <taxon>Chaetothyriomycetidae</taxon>
        <taxon>Chaetothyriales</taxon>
        <taxon>Herpotrichiellaceae</taxon>
        <taxon>Exophiala</taxon>
    </lineage>
</organism>
<dbReference type="InterPro" id="IPR029018">
    <property type="entry name" value="Hex-like_dom2"/>
</dbReference>
<dbReference type="Proteomes" id="UP000053342">
    <property type="component" value="Unassembled WGS sequence"/>
</dbReference>
<dbReference type="InterPro" id="IPR017853">
    <property type="entry name" value="GH"/>
</dbReference>
<keyword evidence="1" id="KW-0378">Hydrolase</keyword>